<dbReference type="EMBL" id="KL198008">
    <property type="protein sequence ID" value="KDQ28333.1"/>
    <property type="molecule type" value="Genomic_DNA"/>
</dbReference>
<gene>
    <name evidence="1" type="ORF">PLEOSDRAFT_1018153</name>
</gene>
<feature type="non-terminal residue" evidence="1">
    <location>
        <position position="1"/>
    </location>
</feature>
<dbReference type="HOGENOM" id="CLU_059867_0_0_1"/>
<organism evidence="1 2">
    <name type="scientific">Pleurotus ostreatus (strain PC15)</name>
    <name type="common">Oyster mushroom</name>
    <dbReference type="NCBI Taxonomy" id="1137138"/>
    <lineage>
        <taxon>Eukaryota</taxon>
        <taxon>Fungi</taxon>
        <taxon>Dikarya</taxon>
        <taxon>Basidiomycota</taxon>
        <taxon>Agaricomycotina</taxon>
        <taxon>Agaricomycetes</taxon>
        <taxon>Agaricomycetidae</taxon>
        <taxon>Agaricales</taxon>
        <taxon>Pleurotineae</taxon>
        <taxon>Pleurotaceae</taxon>
        <taxon>Pleurotus</taxon>
    </lineage>
</organism>
<evidence type="ECO:0000313" key="1">
    <source>
        <dbReference type="EMBL" id="KDQ28333.1"/>
    </source>
</evidence>
<dbReference type="OrthoDB" id="3044295at2759"/>
<accession>A0A067NJU9</accession>
<evidence type="ECO:0000313" key="2">
    <source>
        <dbReference type="Proteomes" id="UP000027073"/>
    </source>
</evidence>
<proteinExistence type="predicted"/>
<dbReference type="AlphaFoldDB" id="A0A067NJU9"/>
<dbReference type="Proteomes" id="UP000027073">
    <property type="component" value="Unassembled WGS sequence"/>
</dbReference>
<name>A0A067NJU9_PLEO1</name>
<reference evidence="2" key="1">
    <citation type="journal article" date="2014" name="Proc. Natl. Acad. Sci. U.S.A.">
        <title>Extensive sampling of basidiomycete genomes demonstrates inadequacy of the white-rot/brown-rot paradigm for wood decay fungi.</title>
        <authorList>
            <person name="Riley R."/>
            <person name="Salamov A.A."/>
            <person name="Brown D.W."/>
            <person name="Nagy L.G."/>
            <person name="Floudas D."/>
            <person name="Held B.W."/>
            <person name="Levasseur A."/>
            <person name="Lombard V."/>
            <person name="Morin E."/>
            <person name="Otillar R."/>
            <person name="Lindquist E.A."/>
            <person name="Sun H."/>
            <person name="LaButti K.M."/>
            <person name="Schmutz J."/>
            <person name="Jabbour D."/>
            <person name="Luo H."/>
            <person name="Baker S.E."/>
            <person name="Pisabarro A.G."/>
            <person name="Walton J.D."/>
            <person name="Blanchette R.A."/>
            <person name="Henrissat B."/>
            <person name="Martin F."/>
            <person name="Cullen D."/>
            <person name="Hibbett D.S."/>
            <person name="Grigoriev I.V."/>
        </authorList>
    </citation>
    <scope>NUCLEOTIDE SEQUENCE [LARGE SCALE GENOMIC DNA]</scope>
    <source>
        <strain evidence="2">PC15</strain>
    </source>
</reference>
<sequence>VRFNPVWPILLRKDQNGLRSDQLLDPKKCGLSGVVPLPFLRASEVEERPSDMRVVLDEAAVEIDEPEEGLEFSPSPRGWPVRNSGDLHRVHLDLTLGDDDSEILHLGLLKIALVRSEEELVPLEDLQDAPEDPAMLFARLGVDQNVIQIDNDYTFRNELPEEVVHHGLEGGWAIRQSEEHHQRFEESARSPKCGLPLITLLDPDIVEAPPDVELGEVASVPEFIHQVRDERKWVPILDRHAVELPVVLDQAERSVLLLNKEHRGGHGRLAGADPTSPEIFFQKLVQLFLL</sequence>
<protein>
    <submittedName>
        <fullName evidence="1">Uncharacterized protein</fullName>
    </submittedName>
</protein>
<dbReference type="VEuPathDB" id="FungiDB:PLEOSDRAFT_1018153"/>
<feature type="non-terminal residue" evidence="1">
    <location>
        <position position="290"/>
    </location>
</feature>
<dbReference type="InParanoid" id="A0A067NJU9"/>